<dbReference type="EMBL" id="JAQIBC010000012">
    <property type="protein sequence ID" value="MDM5264704.1"/>
    <property type="molecule type" value="Genomic_DNA"/>
</dbReference>
<organism evidence="2 3">
    <name type="scientific">Sulfurovum xiamenensis</name>
    <dbReference type="NCBI Taxonomy" id="3019066"/>
    <lineage>
        <taxon>Bacteria</taxon>
        <taxon>Pseudomonadati</taxon>
        <taxon>Campylobacterota</taxon>
        <taxon>Epsilonproteobacteria</taxon>
        <taxon>Campylobacterales</taxon>
        <taxon>Sulfurovaceae</taxon>
        <taxon>Sulfurovum</taxon>
    </lineage>
</organism>
<sequence>MKRIKQEQIADLLSISQSNVSKKLRSNSFKGHEMEKILEEFKVPISIFFSPESQEKYLGKSYLQHNTNTKKHT</sequence>
<name>A0ABT7QUS0_9BACT</name>
<comment type="caution">
    <text evidence="2">The sequence shown here is derived from an EMBL/GenBank/DDBJ whole genome shotgun (WGS) entry which is preliminary data.</text>
</comment>
<dbReference type="InterPro" id="IPR001387">
    <property type="entry name" value="Cro/C1-type_HTH"/>
</dbReference>
<accession>A0ABT7QUS0</accession>
<dbReference type="SUPFAM" id="SSF47413">
    <property type="entry name" value="lambda repressor-like DNA-binding domains"/>
    <property type="match status" value="1"/>
</dbReference>
<proteinExistence type="predicted"/>
<gene>
    <name evidence="2" type="ORF">PF327_10905</name>
</gene>
<evidence type="ECO:0000313" key="2">
    <source>
        <dbReference type="EMBL" id="MDM5264704.1"/>
    </source>
</evidence>
<protein>
    <recommendedName>
        <fullName evidence="1">HTH cro/C1-type domain-containing protein</fullName>
    </recommendedName>
</protein>
<dbReference type="PROSITE" id="PS50943">
    <property type="entry name" value="HTH_CROC1"/>
    <property type="match status" value="1"/>
</dbReference>
<reference evidence="2" key="1">
    <citation type="submission" date="2023-01" db="EMBL/GenBank/DDBJ databases">
        <title>Sulfurovum sp. XTW-4 genome assembly.</title>
        <authorList>
            <person name="Wang J."/>
        </authorList>
    </citation>
    <scope>NUCLEOTIDE SEQUENCE</scope>
    <source>
        <strain evidence="2">XTW-4</strain>
    </source>
</reference>
<feature type="domain" description="HTH cro/C1-type" evidence="1">
    <location>
        <begin position="2"/>
        <end position="48"/>
    </location>
</feature>
<dbReference type="InterPro" id="IPR010982">
    <property type="entry name" value="Lambda_DNA-bd_dom_sf"/>
</dbReference>
<dbReference type="Gene3D" id="1.10.260.40">
    <property type="entry name" value="lambda repressor-like DNA-binding domains"/>
    <property type="match status" value="1"/>
</dbReference>
<keyword evidence="3" id="KW-1185">Reference proteome</keyword>
<dbReference type="Proteomes" id="UP001169066">
    <property type="component" value="Unassembled WGS sequence"/>
</dbReference>
<evidence type="ECO:0000259" key="1">
    <source>
        <dbReference type="PROSITE" id="PS50943"/>
    </source>
</evidence>
<evidence type="ECO:0000313" key="3">
    <source>
        <dbReference type="Proteomes" id="UP001169066"/>
    </source>
</evidence>
<dbReference type="RefSeq" id="WP_289402604.1">
    <property type="nucleotide sequence ID" value="NZ_JAQIBC010000012.1"/>
</dbReference>